<reference evidence="7" key="1">
    <citation type="journal article" date="2020" name="mSystems">
        <title>Genome- and Community-Level Interaction Insights into Carbon Utilization and Element Cycling Functions of Hydrothermarchaeota in Hydrothermal Sediment.</title>
        <authorList>
            <person name="Zhou Z."/>
            <person name="Liu Y."/>
            <person name="Xu W."/>
            <person name="Pan J."/>
            <person name="Luo Z.H."/>
            <person name="Li M."/>
        </authorList>
    </citation>
    <scope>NUCLEOTIDE SEQUENCE [LARGE SCALE GENOMIC DNA]</scope>
    <source>
        <strain evidence="7">HyVt-369</strain>
    </source>
</reference>
<dbReference type="InterPro" id="IPR003711">
    <property type="entry name" value="CarD-like/TRCF_RID"/>
</dbReference>
<feature type="non-terminal residue" evidence="7">
    <location>
        <position position="1"/>
    </location>
</feature>
<keyword evidence="4" id="KW-0238">DNA-binding</keyword>
<protein>
    <submittedName>
        <fullName evidence="7">DEAD/DEAH box helicase</fullName>
    </submittedName>
</protein>
<keyword evidence="3 7" id="KW-0347">Helicase</keyword>
<name>A0A7C1NZH4_UNCC3</name>
<sequence length="372" mass="42884">GFIAQKYGKDELTYYGLEYASKDKLYVPKGLERKLSRYVGFRDPHVARLGSPFWQKAKRRIKEEVEKLAKELLELYAKKEMVSRPPYVLQDELDQQIAASFPYEETPDQMQTLSDINKDLSLNHPMDRIVAGDVGFGKTEIALRTMIRAIKSGYQTALLAPTTILAHQHYSNFKERLDNLPITLALFSRLQTKKEQARIIQDLKEGKIDIVVGTHRLLSKDVEFNNLGLLVIDDEQKFGVKQKERLREFRTSLDILSLSATPIPRTLYMALSSLKGVSTIQTPPEGRMAVETYIGMWNENNIKKAIEKEMKRDGQIYFLHNRIGTIEQIKQHIEKLVPKAKIEIAHGRMNEEKLIEVIDAFRNKEFVSYKTV</sequence>
<dbReference type="SMART" id="SM01058">
    <property type="entry name" value="CarD_TRCF"/>
    <property type="match status" value="1"/>
</dbReference>
<keyword evidence="2" id="KW-0378">Hydrolase</keyword>
<dbReference type="PROSITE" id="PS51192">
    <property type="entry name" value="HELICASE_ATP_BIND_1"/>
    <property type="match status" value="1"/>
</dbReference>
<evidence type="ECO:0000313" key="7">
    <source>
        <dbReference type="EMBL" id="HEB13547.1"/>
    </source>
</evidence>
<dbReference type="EMBL" id="DRHL01000058">
    <property type="protein sequence ID" value="HEB13547.1"/>
    <property type="molecule type" value="Genomic_DNA"/>
</dbReference>
<dbReference type="InterPro" id="IPR014001">
    <property type="entry name" value="Helicase_ATP-bd"/>
</dbReference>
<dbReference type="GO" id="GO:0003677">
    <property type="term" value="F:DNA binding"/>
    <property type="evidence" value="ECO:0007669"/>
    <property type="project" value="UniProtKB-KW"/>
</dbReference>
<gene>
    <name evidence="7" type="ORF">ENI13_01050</name>
</gene>
<accession>A0A7C1NZH4</accession>
<dbReference type="SMART" id="SM00487">
    <property type="entry name" value="DEXDc"/>
    <property type="match status" value="1"/>
</dbReference>
<keyword evidence="3 7" id="KW-0547">Nucleotide-binding</keyword>
<keyword evidence="3 7" id="KW-0067">ATP-binding</keyword>
<evidence type="ECO:0000256" key="5">
    <source>
        <dbReference type="ARBA" id="ARBA00023204"/>
    </source>
</evidence>
<evidence type="ECO:0000256" key="2">
    <source>
        <dbReference type="ARBA" id="ARBA00022801"/>
    </source>
</evidence>
<evidence type="ECO:0000256" key="1">
    <source>
        <dbReference type="ARBA" id="ARBA00022763"/>
    </source>
</evidence>
<organism evidence="7">
    <name type="scientific">candidate division CPR3 bacterium</name>
    <dbReference type="NCBI Taxonomy" id="2268181"/>
    <lineage>
        <taxon>Bacteria</taxon>
        <taxon>Bacteria division CPR3</taxon>
    </lineage>
</organism>
<dbReference type="GO" id="GO:0005524">
    <property type="term" value="F:ATP binding"/>
    <property type="evidence" value="ECO:0007669"/>
    <property type="project" value="InterPro"/>
</dbReference>
<evidence type="ECO:0000256" key="3">
    <source>
        <dbReference type="ARBA" id="ARBA00022806"/>
    </source>
</evidence>
<proteinExistence type="predicted"/>
<comment type="caution">
    <text evidence="7">The sequence shown here is derived from an EMBL/GenBank/DDBJ whole genome shotgun (WGS) entry which is preliminary data.</text>
</comment>
<dbReference type="PANTHER" id="PTHR47964">
    <property type="entry name" value="ATP-DEPENDENT DNA HELICASE HOMOLOG RECG, CHLOROPLASTIC"/>
    <property type="match status" value="1"/>
</dbReference>
<dbReference type="GO" id="GO:0006281">
    <property type="term" value="P:DNA repair"/>
    <property type="evidence" value="ECO:0007669"/>
    <property type="project" value="UniProtKB-KW"/>
</dbReference>
<dbReference type="CDD" id="cd17991">
    <property type="entry name" value="DEXHc_TRCF"/>
    <property type="match status" value="1"/>
</dbReference>
<dbReference type="GO" id="GO:0003678">
    <property type="term" value="F:DNA helicase activity"/>
    <property type="evidence" value="ECO:0007669"/>
    <property type="project" value="TreeGrafter"/>
</dbReference>
<dbReference type="SUPFAM" id="SSF52540">
    <property type="entry name" value="P-loop containing nucleoside triphosphate hydrolases"/>
    <property type="match status" value="2"/>
</dbReference>
<keyword evidence="1" id="KW-0227">DNA damage</keyword>
<dbReference type="AlphaFoldDB" id="A0A7C1NZH4"/>
<dbReference type="InterPro" id="IPR047112">
    <property type="entry name" value="RecG/Mfd"/>
</dbReference>
<dbReference type="InterPro" id="IPR011545">
    <property type="entry name" value="DEAD/DEAH_box_helicase_dom"/>
</dbReference>
<evidence type="ECO:0000259" key="6">
    <source>
        <dbReference type="PROSITE" id="PS51192"/>
    </source>
</evidence>
<dbReference type="Gene3D" id="2.40.10.170">
    <property type="match status" value="1"/>
</dbReference>
<dbReference type="Pfam" id="PF00270">
    <property type="entry name" value="DEAD"/>
    <property type="match status" value="1"/>
</dbReference>
<dbReference type="GO" id="GO:0016787">
    <property type="term" value="F:hydrolase activity"/>
    <property type="evidence" value="ECO:0007669"/>
    <property type="project" value="UniProtKB-KW"/>
</dbReference>
<evidence type="ECO:0000256" key="4">
    <source>
        <dbReference type="ARBA" id="ARBA00023125"/>
    </source>
</evidence>
<dbReference type="PANTHER" id="PTHR47964:SF1">
    <property type="entry name" value="ATP-DEPENDENT DNA HELICASE HOMOLOG RECG, CHLOROPLASTIC"/>
    <property type="match status" value="1"/>
</dbReference>
<dbReference type="InterPro" id="IPR027417">
    <property type="entry name" value="P-loop_NTPase"/>
</dbReference>
<feature type="domain" description="Helicase ATP-binding" evidence="6">
    <location>
        <begin position="119"/>
        <end position="280"/>
    </location>
</feature>
<dbReference type="Proteomes" id="UP000885695">
    <property type="component" value="Unassembled WGS sequence"/>
</dbReference>
<dbReference type="Gene3D" id="3.40.50.300">
    <property type="entry name" value="P-loop containing nucleotide triphosphate hydrolases"/>
    <property type="match status" value="2"/>
</dbReference>
<keyword evidence="5" id="KW-0234">DNA repair</keyword>